<name>A0A2W4QEP4_9GAMM</name>
<dbReference type="Pfam" id="PF13749">
    <property type="entry name" value="HATPase_c_4"/>
    <property type="match status" value="1"/>
</dbReference>
<proteinExistence type="predicted"/>
<dbReference type="PANTHER" id="PTHR30595">
    <property type="entry name" value="GLPR-RELATED TRANSCRIPTIONAL REPRESSOR"/>
    <property type="match status" value="1"/>
</dbReference>
<evidence type="ECO:0000313" key="2">
    <source>
        <dbReference type="EMBL" id="PZN70751.1"/>
    </source>
</evidence>
<evidence type="ECO:0000259" key="1">
    <source>
        <dbReference type="Pfam" id="PF04326"/>
    </source>
</evidence>
<reference evidence="2 3" key="1">
    <citation type="journal article" date="2018" name="Aquat. Microb. Ecol.">
        <title>Gammaproteobacterial methanotrophs dominate.</title>
        <authorList>
            <person name="Rissanen A.J."/>
            <person name="Saarenheimo J."/>
            <person name="Tiirola M."/>
            <person name="Peura S."/>
            <person name="Aalto S.L."/>
            <person name="Karvinen A."/>
            <person name="Nykanen H."/>
        </authorList>
    </citation>
    <scope>NUCLEOTIDE SEQUENCE [LARGE SCALE GENOMIC DNA]</scope>
    <source>
        <strain evidence="2">AMbin10</strain>
    </source>
</reference>
<dbReference type="Gene3D" id="3.30.950.30">
    <property type="entry name" value="Schlafen, AAA domain"/>
    <property type="match status" value="1"/>
</dbReference>
<dbReference type="InterPro" id="IPR038475">
    <property type="entry name" value="RecG_C_sf"/>
</dbReference>
<evidence type="ECO:0000313" key="3">
    <source>
        <dbReference type="Proteomes" id="UP000249396"/>
    </source>
</evidence>
<dbReference type="EMBL" id="QJPH01000544">
    <property type="protein sequence ID" value="PZN70751.1"/>
    <property type="molecule type" value="Genomic_DNA"/>
</dbReference>
<dbReference type="Gene3D" id="3.30.565.60">
    <property type="match status" value="1"/>
</dbReference>
<dbReference type="InterPro" id="IPR007421">
    <property type="entry name" value="Schlafen_AlbA_2_dom"/>
</dbReference>
<dbReference type="Proteomes" id="UP000249396">
    <property type="component" value="Unassembled WGS sequence"/>
</dbReference>
<comment type="caution">
    <text evidence="2">The sequence shown here is derived from an EMBL/GenBank/DDBJ whole genome shotgun (WGS) entry which is preliminary data.</text>
</comment>
<protein>
    <submittedName>
        <fullName evidence="2">Transcriptional regulator</fullName>
    </submittedName>
</protein>
<dbReference type="PANTHER" id="PTHR30595:SF6">
    <property type="entry name" value="SCHLAFEN ALBA-2 DOMAIN-CONTAINING PROTEIN"/>
    <property type="match status" value="1"/>
</dbReference>
<dbReference type="Pfam" id="PF04326">
    <property type="entry name" value="SLFN_AlbA_2"/>
    <property type="match status" value="1"/>
</dbReference>
<dbReference type="InterPro" id="IPR038461">
    <property type="entry name" value="Schlafen_AlbA_2_dom_sf"/>
</dbReference>
<feature type="domain" description="Schlafen AlbA-2" evidence="1">
    <location>
        <begin position="17"/>
        <end position="132"/>
    </location>
</feature>
<gene>
    <name evidence="2" type="ORF">DM484_28020</name>
</gene>
<dbReference type="AlphaFoldDB" id="A0A2W4QEP4"/>
<organism evidence="2 3">
    <name type="scientific">Candidatus Methylumidiphilus alinenensis</name>
    <dbReference type="NCBI Taxonomy" id="2202197"/>
    <lineage>
        <taxon>Bacteria</taxon>
        <taxon>Pseudomonadati</taxon>
        <taxon>Pseudomonadota</taxon>
        <taxon>Gammaproteobacteria</taxon>
        <taxon>Methylococcales</taxon>
        <taxon>Candidatus Methylumidiphilus</taxon>
    </lineage>
</organism>
<sequence>MQRLTDQELLALLNDAESDRAERKESFKGDVPKKARQAVCAFANDLPNHNQPGILFIGANDDGEPSGLQVTDQLLLSLADMKTDGNILPLPVLSVEKRVLKNAEMAVVTVMPSDMPPVKYDGRIWIRTGPHRALANEQEERLLTERRRFKFLPYDLRPIVGAGLGDLSRVFFEEEYLPRAFPPEILAENGRSYEERLAVCRMIVAPDDPTPTLTGLLTLSRHPQTYLPGTSIQFLRIDGIEWSDEVIDEQRIEGHLFHQITTLDQKLLSHNRVFVDILSKSIESRHYSYPLSALQQLTRNAVMHRSYEGTHAPVMVYWFNDRIEIINAGGPFGRVTVDNFGQPGFADYRNPSIAESMKVLGFVQRFGVGIQMAQKELKNNGNPPAEFFPDTHTVICRVYQSPSIRPVNQA</sequence>
<accession>A0A2W4QEP4</accession>